<reference evidence="1 2" key="1">
    <citation type="submission" date="2018-04" db="EMBL/GenBank/DDBJ databases">
        <title>Pedobacter chongqingensis sp. nov., isolated from a rottenly hemp rope.</title>
        <authorList>
            <person name="Cai Y."/>
        </authorList>
    </citation>
    <scope>NUCLEOTIDE SEQUENCE [LARGE SCALE GENOMIC DNA]</scope>
    <source>
        <strain evidence="1 2">FJ4-8</strain>
    </source>
</reference>
<dbReference type="EMBL" id="QEAS01000021">
    <property type="protein sequence ID" value="PWG78734.1"/>
    <property type="molecule type" value="Genomic_DNA"/>
</dbReference>
<gene>
    <name evidence="1" type="ORF">DDR33_21170</name>
</gene>
<evidence type="ECO:0000313" key="1">
    <source>
        <dbReference type="EMBL" id="PWG78734.1"/>
    </source>
</evidence>
<comment type="caution">
    <text evidence="1">The sequence shown here is derived from an EMBL/GenBank/DDBJ whole genome shotgun (WGS) entry which is preliminary data.</text>
</comment>
<evidence type="ECO:0000313" key="2">
    <source>
        <dbReference type="Proteomes" id="UP000245647"/>
    </source>
</evidence>
<name>A0A2U2PBR2_9SPHI</name>
<organism evidence="1 2">
    <name type="scientific">Pararcticibacter amylolyticus</name>
    <dbReference type="NCBI Taxonomy" id="2173175"/>
    <lineage>
        <taxon>Bacteria</taxon>
        <taxon>Pseudomonadati</taxon>
        <taxon>Bacteroidota</taxon>
        <taxon>Sphingobacteriia</taxon>
        <taxon>Sphingobacteriales</taxon>
        <taxon>Sphingobacteriaceae</taxon>
        <taxon>Pararcticibacter</taxon>
    </lineage>
</organism>
<accession>A0A2U2PBR2</accession>
<protein>
    <submittedName>
        <fullName evidence="1">Uncharacterized protein</fullName>
    </submittedName>
</protein>
<proteinExistence type="predicted"/>
<dbReference type="Proteomes" id="UP000245647">
    <property type="component" value="Unassembled WGS sequence"/>
</dbReference>
<sequence>MRALAKVIMQLEIYESHTRLRPGLEGMTAWWILKEANKNNMRLPAQPQGEACEHSLSREDMQLAYCERLRLRKD</sequence>
<keyword evidence="2" id="KW-1185">Reference proteome</keyword>
<dbReference type="AlphaFoldDB" id="A0A2U2PBR2"/>